<feature type="region of interest" description="Disordered" evidence="4">
    <location>
        <begin position="873"/>
        <end position="1091"/>
    </location>
</feature>
<feature type="compositionally biased region" description="Basic and acidic residues" evidence="4">
    <location>
        <begin position="610"/>
        <end position="624"/>
    </location>
</feature>
<feature type="region of interest" description="Disordered" evidence="4">
    <location>
        <begin position="468"/>
        <end position="528"/>
    </location>
</feature>
<feature type="compositionally biased region" description="Low complexity" evidence="4">
    <location>
        <begin position="983"/>
        <end position="993"/>
    </location>
</feature>
<feature type="repeat" description="ANK" evidence="3">
    <location>
        <begin position="262"/>
        <end position="294"/>
    </location>
</feature>
<feature type="repeat" description="ANK" evidence="3">
    <location>
        <begin position="651"/>
        <end position="683"/>
    </location>
</feature>
<reference evidence="5" key="1">
    <citation type="journal article" date="2020" name="Fungal Divers.">
        <title>Resolving the Mortierellaceae phylogeny through synthesis of multi-gene phylogenetics and phylogenomics.</title>
        <authorList>
            <person name="Vandepol N."/>
            <person name="Liber J."/>
            <person name="Desiro A."/>
            <person name="Na H."/>
            <person name="Kennedy M."/>
            <person name="Barry K."/>
            <person name="Grigoriev I.V."/>
            <person name="Miller A.N."/>
            <person name="O'Donnell K."/>
            <person name="Stajich J.E."/>
            <person name="Bonito G."/>
        </authorList>
    </citation>
    <scope>NUCLEOTIDE SEQUENCE</scope>
    <source>
        <strain evidence="5">KOD1015</strain>
    </source>
</reference>
<sequence length="1604" mass="172450">MDGALSDFGGSELSDLSSVSSVSDSDHEMDKDDQDDKTKMSGGTDSDADSEDSHHHRQDSSSTDDGQIRARNKKPRKPIRKGKSRPKNNRRRIQSDTSDSECDREKEKEKGKEKEKEKEKKTDREQEKTKEQERPQERDTITVKRRPGRPPKLKKEPRKPLLSVSPASPTSPRFNGPSPKISNNDDSTRMEIDEVQSPTNCDAPPLKKKIKQPDFLIEAGAQVNDRDNADWTPLHEACVTGHEKVAGLLIQHHADVNAPGGHMDTPLHDAAQNGHAEVVKLLITHGANVLAKNTKGIIPIDVADDKEVINLLQRRQALITMLTGRNQAGQTLLHRACTSGSLDNATDLVSQGADINARDNAHWTPLHEAALAGHTEIVELLLSKGADPNAFGHENDTALHDATENEHEDVVRLLLEYGANPDLRNSKGEKPCDVSEHEGILSLLENGARGTKKAVPNTTICIIASNTKSAPQTQRGSTLGKGASATNSKRYSRKSYKEDSVDANMSDDGRSASEDKPTHAHLSRDERKMQQLLSTIRMQEQMEEKRRAKKRSKQAFVKEEENDPDMRPALSSSNDTQHGHAKRPMSETLSNATSAKNGGRSGKGTRHRSTRSEDRSGTDSDMERSSLTTRRTIQRSLSDRFRIDPRSKDSEGRTQLHHWAENGDIEMVGTMLEGGVESSPVDHAGRTPLHLAAKAGNTEVMVLLLAYGSDVNAQDHAKRTALHDAVRHHHTDAVRLLLQNNAQTNLRDSKRRTCLDLVTSKDTEIQALLKASPEQSEKSGKEKSKKRLSQSLETSDSPRHKERKTSRASDDEDSDKILVKAKRKDLERREVEDKKSSWSSLPSNHSAPMASTSATSVTAATATATVTATVTATATPSTSTSTSISTAAPAPPASVARPRSNSDVNGEAIMAPLKKQKLHSRSISTSSPMSVQTSSQHDDPDTKPFSGASKKRRETERSSDSYGGKVKIKKEREDDGPSAFRPLSGSSSSSLSSRMEELRRVASTPALSKERSHSQSIGARATLSSSRPASVHGQLPGSTVASISPPLTESSSSTSPSSPGSLLSSVPAASGTGSGGSKPTPSQVASGAQDGETIGMLKSRKRNSQSFTSASGYQKFVEELKLVNSIPAAPQRHYRQKSTGSLPTSTKSGSGTAELGTGPETDATASRKKAKTSTTTDVNAEPATSTAAASTTVVMNGKPGTSSSAMSATATLPTPAAATVSTAATTTTTTITAEDRHGGRKESESTLSGSTVLSSTLPTRLTKVGARERAPVRPVSSPASTTMTTSTMPAVSAATTTTATTTLLAVKKEEVIEKPPSMRSVQDAQRYLPLYTVQLCGDSVEGDHQQHQGARLWSPLSSMISDRCAAAVKLNFEVLPAECQFSSWSTATTAMSRLKEHEKQKFLMSEVYFIRLEEVIEVIKRDYSQLNESMMTIMLDIGYDDQADMDVDEDETVIVGGLGGAKGANGAKGVLDSITPLSKSSLAHLDSQAKQEGEGSPLKLAKVKEEEDPVKIKKEKVSSRGNSDMGHDGYNDKSPPTLSSSTSSAAISATTVRMGPAGPMAIAPPAMMGGSGVGGYVHKLRGVPAKLAAKAMFKDLQLQYHHRS</sequence>
<keyword evidence="2 3" id="KW-0040">ANK repeat</keyword>
<feature type="region of interest" description="Disordered" evidence="4">
    <location>
        <begin position="1128"/>
        <end position="1195"/>
    </location>
</feature>
<feature type="region of interest" description="Disordered" evidence="4">
    <location>
        <begin position="540"/>
        <end position="657"/>
    </location>
</feature>
<feature type="compositionally biased region" description="Basic and acidic residues" evidence="4">
    <location>
        <begin position="824"/>
        <end position="836"/>
    </location>
</feature>
<feature type="compositionally biased region" description="Basic and acidic residues" evidence="4">
    <location>
        <begin position="637"/>
        <end position="657"/>
    </location>
</feature>
<feature type="compositionally biased region" description="Low complexity" evidence="4">
    <location>
        <begin position="1172"/>
        <end position="1192"/>
    </location>
</feature>
<feature type="compositionally biased region" description="Basic and acidic residues" evidence="4">
    <location>
        <begin position="101"/>
        <end position="142"/>
    </location>
</feature>
<feature type="compositionally biased region" description="Low complexity" evidence="4">
    <location>
        <begin position="1275"/>
        <end position="1293"/>
    </location>
</feature>
<feature type="repeat" description="ANK" evidence="3">
    <location>
        <begin position="684"/>
        <end position="716"/>
    </location>
</feature>
<feature type="compositionally biased region" description="Polar residues" evidence="4">
    <location>
        <begin position="587"/>
        <end position="596"/>
    </location>
</feature>
<evidence type="ECO:0000256" key="3">
    <source>
        <dbReference type="PROSITE-ProRule" id="PRU00023"/>
    </source>
</evidence>
<dbReference type="PROSITE" id="PS50088">
    <property type="entry name" value="ANK_REPEAT"/>
    <property type="match status" value="8"/>
</dbReference>
<dbReference type="PRINTS" id="PR01415">
    <property type="entry name" value="ANKYRIN"/>
</dbReference>
<dbReference type="Gene3D" id="1.25.40.20">
    <property type="entry name" value="Ankyrin repeat-containing domain"/>
    <property type="match status" value="3"/>
</dbReference>
<dbReference type="GO" id="GO:0085020">
    <property type="term" value="P:protein K6-linked ubiquitination"/>
    <property type="evidence" value="ECO:0007669"/>
    <property type="project" value="TreeGrafter"/>
</dbReference>
<proteinExistence type="predicted"/>
<dbReference type="Proteomes" id="UP000780801">
    <property type="component" value="Unassembled WGS sequence"/>
</dbReference>
<feature type="compositionally biased region" description="Basic residues" evidence="4">
    <location>
        <begin position="143"/>
        <end position="157"/>
    </location>
</feature>
<organism evidence="5 6">
    <name type="scientific">Lunasporangiospora selenospora</name>
    <dbReference type="NCBI Taxonomy" id="979761"/>
    <lineage>
        <taxon>Eukaryota</taxon>
        <taxon>Fungi</taxon>
        <taxon>Fungi incertae sedis</taxon>
        <taxon>Mucoromycota</taxon>
        <taxon>Mortierellomycotina</taxon>
        <taxon>Mortierellomycetes</taxon>
        <taxon>Mortierellales</taxon>
        <taxon>Mortierellaceae</taxon>
        <taxon>Lunasporangiospora</taxon>
    </lineage>
</organism>
<feature type="compositionally biased region" description="Polar residues" evidence="4">
    <location>
        <begin position="468"/>
        <end position="477"/>
    </location>
</feature>
<feature type="repeat" description="ANK" evidence="3">
    <location>
        <begin position="717"/>
        <end position="749"/>
    </location>
</feature>
<evidence type="ECO:0000313" key="5">
    <source>
        <dbReference type="EMBL" id="KAF9582806.1"/>
    </source>
</evidence>
<feature type="compositionally biased region" description="Low complexity" evidence="4">
    <location>
        <begin position="13"/>
        <end position="23"/>
    </location>
</feature>
<dbReference type="SMART" id="SM00248">
    <property type="entry name" value="ANK"/>
    <property type="match status" value="8"/>
</dbReference>
<dbReference type="PANTHER" id="PTHR24171:SF8">
    <property type="entry name" value="BRCA1-ASSOCIATED RING DOMAIN PROTEIN 1"/>
    <property type="match status" value="1"/>
</dbReference>
<feature type="region of interest" description="Disordered" evidence="4">
    <location>
        <begin position="768"/>
        <end position="854"/>
    </location>
</feature>
<feature type="region of interest" description="Disordered" evidence="4">
    <location>
        <begin position="1"/>
        <end position="186"/>
    </location>
</feature>
<feature type="compositionally biased region" description="Polar residues" evidence="4">
    <location>
        <begin position="1014"/>
        <end position="1028"/>
    </location>
</feature>
<protein>
    <recommendedName>
        <fullName evidence="7">Ankyrin repeat-containing protein</fullName>
    </recommendedName>
</protein>
<evidence type="ECO:0000256" key="4">
    <source>
        <dbReference type="SAM" id="MobiDB-lite"/>
    </source>
</evidence>
<feature type="compositionally biased region" description="Low complexity" evidence="4">
    <location>
        <begin position="1041"/>
        <end position="1082"/>
    </location>
</feature>
<feature type="compositionally biased region" description="Basic and acidic residues" evidence="4">
    <location>
        <begin position="1502"/>
        <end position="1518"/>
    </location>
</feature>
<feature type="region of interest" description="Disordered" evidence="4">
    <location>
        <begin position="1232"/>
        <end position="1293"/>
    </location>
</feature>
<feature type="compositionally biased region" description="Basic and acidic residues" evidence="4">
    <location>
        <begin position="24"/>
        <end position="39"/>
    </location>
</feature>
<feature type="compositionally biased region" description="Polar residues" evidence="4">
    <location>
        <begin position="1137"/>
        <end position="1151"/>
    </location>
</feature>
<dbReference type="EMBL" id="JAABOA010000919">
    <property type="protein sequence ID" value="KAF9582806.1"/>
    <property type="molecule type" value="Genomic_DNA"/>
</dbReference>
<feature type="repeat" description="ANK" evidence="3">
    <location>
        <begin position="229"/>
        <end position="261"/>
    </location>
</feature>
<keyword evidence="6" id="KW-1185">Reference proteome</keyword>
<feature type="compositionally biased region" description="Polar residues" evidence="4">
    <location>
        <begin position="625"/>
        <end position="636"/>
    </location>
</feature>
<dbReference type="PROSITE" id="PS50297">
    <property type="entry name" value="ANK_REP_REGION"/>
    <property type="match status" value="8"/>
</dbReference>
<dbReference type="GO" id="GO:0004842">
    <property type="term" value="F:ubiquitin-protein transferase activity"/>
    <property type="evidence" value="ECO:0007669"/>
    <property type="project" value="TreeGrafter"/>
</dbReference>
<feature type="repeat" description="ANK" evidence="3">
    <location>
        <begin position="361"/>
        <end position="393"/>
    </location>
</feature>
<feature type="compositionally biased region" description="Low complexity" evidence="4">
    <location>
        <begin position="873"/>
        <end position="896"/>
    </location>
</feature>
<keyword evidence="1" id="KW-0677">Repeat</keyword>
<dbReference type="PANTHER" id="PTHR24171">
    <property type="entry name" value="ANKYRIN REPEAT DOMAIN-CONTAINING PROTEIN 39-RELATED"/>
    <property type="match status" value="1"/>
</dbReference>
<evidence type="ECO:0000256" key="2">
    <source>
        <dbReference type="ARBA" id="ARBA00023043"/>
    </source>
</evidence>
<comment type="caution">
    <text evidence="5">The sequence shown here is derived from an EMBL/GenBank/DDBJ whole genome shotgun (WGS) entry which is preliminary data.</text>
</comment>
<feature type="repeat" description="ANK" evidence="3">
    <location>
        <begin position="328"/>
        <end position="360"/>
    </location>
</feature>
<dbReference type="OrthoDB" id="366390at2759"/>
<feature type="repeat" description="ANK" evidence="3">
    <location>
        <begin position="394"/>
        <end position="426"/>
    </location>
</feature>
<feature type="compositionally biased region" description="Low complexity" evidence="4">
    <location>
        <begin position="922"/>
        <end position="935"/>
    </location>
</feature>
<feature type="region of interest" description="Disordered" evidence="4">
    <location>
        <begin position="1484"/>
        <end position="1545"/>
    </location>
</feature>
<accession>A0A9P6KFB6</accession>
<dbReference type="Pfam" id="PF12796">
    <property type="entry name" value="Ank_2"/>
    <property type="match status" value="3"/>
</dbReference>
<feature type="compositionally biased region" description="Basic residues" evidence="4">
    <location>
        <begin position="70"/>
        <end position="92"/>
    </location>
</feature>
<evidence type="ECO:0008006" key="7">
    <source>
        <dbReference type="Google" id="ProtNLM"/>
    </source>
</evidence>
<gene>
    <name evidence="5" type="ORF">BGW38_010733</name>
</gene>
<feature type="compositionally biased region" description="Basic and acidic residues" evidence="4">
    <location>
        <begin position="1233"/>
        <end position="1244"/>
    </location>
</feature>
<dbReference type="InterPro" id="IPR036770">
    <property type="entry name" value="Ankyrin_rpt-contain_sf"/>
</dbReference>
<evidence type="ECO:0000256" key="1">
    <source>
        <dbReference type="ARBA" id="ARBA00022737"/>
    </source>
</evidence>
<evidence type="ECO:0000313" key="6">
    <source>
        <dbReference type="Proteomes" id="UP000780801"/>
    </source>
</evidence>
<feature type="compositionally biased region" description="Low complexity" evidence="4">
    <location>
        <begin position="1245"/>
        <end position="1257"/>
    </location>
</feature>
<name>A0A9P6KFB6_9FUNG</name>
<dbReference type="SUPFAM" id="SSF48403">
    <property type="entry name" value="Ankyrin repeat"/>
    <property type="match status" value="2"/>
</dbReference>
<feature type="compositionally biased region" description="Basic and acidic residues" evidence="4">
    <location>
        <begin position="507"/>
        <end position="528"/>
    </location>
</feature>
<dbReference type="InterPro" id="IPR002110">
    <property type="entry name" value="Ankyrin_rpt"/>
</dbReference>